<feature type="signal peptide" evidence="1">
    <location>
        <begin position="1"/>
        <end position="22"/>
    </location>
</feature>
<organism evidence="3">
    <name type="scientific">Salmonella enterica</name>
    <name type="common">Salmonella choleraesuis</name>
    <dbReference type="NCBI Taxonomy" id="28901"/>
    <lineage>
        <taxon>Bacteria</taxon>
        <taxon>Pseudomonadati</taxon>
        <taxon>Pseudomonadota</taxon>
        <taxon>Gammaproteobacteria</taxon>
        <taxon>Enterobacterales</taxon>
        <taxon>Enterobacteriaceae</taxon>
        <taxon>Salmonella</taxon>
    </lineage>
</organism>
<dbReference type="SUPFAM" id="SSF49401">
    <property type="entry name" value="Bacterial adhesins"/>
    <property type="match status" value="1"/>
</dbReference>
<comment type="caution">
    <text evidence="3">The sequence shown here is derived from an EMBL/GenBank/DDBJ whole genome shotgun (WGS) entry which is preliminary data.</text>
</comment>
<dbReference type="GO" id="GO:0009289">
    <property type="term" value="C:pilus"/>
    <property type="evidence" value="ECO:0007669"/>
    <property type="project" value="InterPro"/>
</dbReference>
<protein>
    <submittedName>
        <fullName evidence="3">Fimbrial protein</fullName>
    </submittedName>
</protein>
<feature type="domain" description="Fimbrial-type adhesion" evidence="2">
    <location>
        <begin position="30"/>
        <end position="199"/>
    </location>
</feature>
<dbReference type="InterPro" id="IPR008966">
    <property type="entry name" value="Adhesion_dom_sf"/>
</dbReference>
<sequence>MRNKIILAMAAAGMMCASSAFAEDSGSGTINFTGSVIDAPCSVSTDSQNINVILGQVSKNRLKSENDSSDPKKITISLLNCSFETPQVSNSNPSGNTAPTYSKVAVAFTAPGSLAPAALKNGEIANTAPSGATNVVIQLLKSDGVSPVDLSKTELTQDDATQLNTASETNDLIFYARMLATGAATPGAVSANVTYKLKYF</sequence>
<gene>
    <name evidence="3" type="ORF">G9B49_004949</name>
</gene>
<evidence type="ECO:0000259" key="2">
    <source>
        <dbReference type="Pfam" id="PF00419"/>
    </source>
</evidence>
<reference evidence="3" key="1">
    <citation type="journal article" date="2018" name="Genome Biol.">
        <title>SKESA: strategic k-mer extension for scrupulous assemblies.</title>
        <authorList>
            <person name="Souvorov A."/>
            <person name="Agarwala R."/>
            <person name="Lipman D.J."/>
        </authorList>
    </citation>
    <scope>NUCLEOTIDE SEQUENCE</scope>
    <source>
        <strain evidence="3">MA.03-3818</strain>
    </source>
</reference>
<keyword evidence="1" id="KW-0732">Signal</keyword>
<dbReference type="InterPro" id="IPR050263">
    <property type="entry name" value="Bact_Fimbrial_Adh_Pro"/>
</dbReference>
<dbReference type="PANTHER" id="PTHR33420">
    <property type="entry name" value="FIMBRIAL SUBUNIT ELFA-RELATED"/>
    <property type="match status" value="1"/>
</dbReference>
<dbReference type="EMBL" id="DAAUKO010000018">
    <property type="protein sequence ID" value="HAF1615908.1"/>
    <property type="molecule type" value="Genomic_DNA"/>
</dbReference>
<feature type="chain" id="PRO_5028158999" evidence="1">
    <location>
        <begin position="23"/>
        <end position="200"/>
    </location>
</feature>
<evidence type="ECO:0000313" key="3">
    <source>
        <dbReference type="EMBL" id="HAF1615908.1"/>
    </source>
</evidence>
<dbReference type="AlphaFoldDB" id="A0A742ZKU5"/>
<dbReference type="Pfam" id="PF00419">
    <property type="entry name" value="Fimbrial"/>
    <property type="match status" value="1"/>
</dbReference>
<dbReference type="PANTHER" id="PTHR33420:SF11">
    <property type="entry name" value="FIMBRIAL-LIKE PROTEIN"/>
    <property type="match status" value="1"/>
</dbReference>
<evidence type="ECO:0000256" key="1">
    <source>
        <dbReference type="SAM" id="SignalP"/>
    </source>
</evidence>
<dbReference type="GO" id="GO:0043709">
    <property type="term" value="P:cell adhesion involved in single-species biofilm formation"/>
    <property type="evidence" value="ECO:0007669"/>
    <property type="project" value="TreeGrafter"/>
</dbReference>
<reference evidence="3" key="2">
    <citation type="submission" date="2020-02" db="EMBL/GenBank/DDBJ databases">
        <authorList>
            <consortium name="NCBI Pathogen Detection Project"/>
        </authorList>
    </citation>
    <scope>NUCLEOTIDE SEQUENCE</scope>
    <source>
        <strain evidence="3">MA.03-3818</strain>
    </source>
</reference>
<dbReference type="InterPro" id="IPR000259">
    <property type="entry name" value="Adhesion_dom_fimbrial"/>
</dbReference>
<dbReference type="Gene3D" id="2.60.40.1090">
    <property type="entry name" value="Fimbrial-type adhesion domain"/>
    <property type="match status" value="1"/>
</dbReference>
<dbReference type="InterPro" id="IPR036937">
    <property type="entry name" value="Adhesion_dom_fimbrial_sf"/>
</dbReference>
<accession>A0A742ZKU5</accession>
<proteinExistence type="predicted"/>
<name>A0A742ZKU5_SALER</name>